<evidence type="ECO:0000256" key="1">
    <source>
        <dbReference type="SAM" id="MobiDB-lite"/>
    </source>
</evidence>
<dbReference type="AlphaFoldDB" id="M7UAI7"/>
<accession>M7UAI7</accession>
<evidence type="ECO:0000313" key="3">
    <source>
        <dbReference type="Proteomes" id="UP000012045"/>
    </source>
</evidence>
<protein>
    <submittedName>
        <fullName evidence="2">Uncharacterized protein</fullName>
    </submittedName>
</protein>
<feature type="region of interest" description="Disordered" evidence="1">
    <location>
        <begin position="19"/>
        <end position="46"/>
    </location>
</feature>
<dbReference type="Proteomes" id="UP000012045">
    <property type="component" value="Unassembled WGS sequence"/>
</dbReference>
<dbReference type="OrthoDB" id="3200163at2759"/>
<dbReference type="EMBL" id="KB707990">
    <property type="protein sequence ID" value="EMR83673.1"/>
    <property type="molecule type" value="Genomic_DNA"/>
</dbReference>
<reference evidence="3" key="1">
    <citation type="journal article" date="2013" name="Genome Announc.">
        <title>Draft genome sequence of Botrytis cinerea BcDW1, inoculum for noble rot of grape berries.</title>
        <authorList>
            <person name="Blanco-Ulate B."/>
            <person name="Allen G."/>
            <person name="Powell A.L."/>
            <person name="Cantu D."/>
        </authorList>
    </citation>
    <scope>NUCLEOTIDE SEQUENCE [LARGE SCALE GENOMIC DNA]</scope>
    <source>
        <strain evidence="3">BcDW1</strain>
    </source>
</reference>
<evidence type="ECO:0000313" key="2">
    <source>
        <dbReference type="EMBL" id="EMR83673.1"/>
    </source>
</evidence>
<name>M7UAI7_BOTF1</name>
<proteinExistence type="predicted"/>
<dbReference type="HOGENOM" id="CLU_650514_0_0_1"/>
<organism evidence="2 3">
    <name type="scientific">Botryotinia fuckeliana (strain BcDW1)</name>
    <name type="common">Noble rot fungus</name>
    <name type="synonym">Botrytis cinerea</name>
    <dbReference type="NCBI Taxonomy" id="1290391"/>
    <lineage>
        <taxon>Eukaryota</taxon>
        <taxon>Fungi</taxon>
        <taxon>Dikarya</taxon>
        <taxon>Ascomycota</taxon>
        <taxon>Pezizomycotina</taxon>
        <taxon>Leotiomycetes</taxon>
        <taxon>Helotiales</taxon>
        <taxon>Sclerotiniaceae</taxon>
        <taxon>Botrytis</taxon>
    </lineage>
</organism>
<sequence>MVEIRNTLHSFNSAASTITTQQQTSNNTTSLLIKPSKGTTSGSRSTKTLSKHQKILNAKLRLPFFSGVWELCAYQQSISGWTFTLRTYNLVGYNAPIMDMARFGDVADHGADAGLEDGVGEPAWTSSVSLLNKPKYYFAEIQYLLSRTDRDIISDLPNALRYADYFAPESFKWILQSTENPIYERSHRQRALLVLELSGCDLLNMKDLVWLTLDNMDMETCIQNLKQEEFVILLRGIVHCLGFLIARHQALRVRYGLMVSDGDHLKDHLNFIHDLLVAGSKYHNFKDTYKGYRESFLSELLQVTNTGLGVIKCANIARLERNFKNSIETWLDQLISAEIDLIEYGEWEKIHWVDRILTDYLHMLGRSQSHVVRVLSFTYGPKISDWQFWFTTEPGCIHEGWIVEFWDMVEHPERQMPGAWNF</sequence>
<gene>
    <name evidence="2" type="ORF">BcDW1_7681</name>
</gene>